<dbReference type="PATRIC" id="fig|39960.10.peg.2231"/>
<dbReference type="Gene3D" id="3.40.50.12780">
    <property type="entry name" value="N-terminal domain of ligase-like"/>
    <property type="match status" value="1"/>
</dbReference>
<comment type="caution">
    <text evidence="1">The sequence shown here is derived from an EMBL/GenBank/DDBJ whole genome shotgun (WGS) entry which is preliminary data.</text>
</comment>
<protein>
    <submittedName>
        <fullName evidence="1">Uncharacterized protein</fullName>
    </submittedName>
</protein>
<name>A0A074N0E2_9SPHN</name>
<dbReference type="EMBL" id="JMIX01000002">
    <property type="protein sequence ID" value="KEO99104.1"/>
    <property type="molecule type" value="Genomic_DNA"/>
</dbReference>
<reference evidence="1 2" key="1">
    <citation type="submission" date="2014-04" db="EMBL/GenBank/DDBJ databases">
        <title>A comprehensive comparison of genomes of Erythrobacter spp. Strains.</title>
        <authorList>
            <person name="Zheng Q."/>
        </authorList>
    </citation>
    <scope>NUCLEOTIDE SEQUENCE [LARGE SCALE GENOMIC DNA]</scope>
    <source>
        <strain evidence="1 2">DSM 8509</strain>
    </source>
</reference>
<sequence>MHGTGASCFACQRFRQGRSPAFELRESGLGLGDVLCCAPRGSFQAAIDFVACAIGGFVYLHLACDRFAALRRELAGEPVIGRAGIMLCDERGGTERHCDRLPASLAGLHSADEALLGLFLPASPHAERLHPFAGRAIESTLARLSCELSTPSGGARMTRVCTHHDAGFVVDLLLGLCNRQTIYLRAGNAESAAETVHEAIALEIDDLVLAPGMIEAIAQDGLQLEGTARTALARIRLHTGGEPLSSAQRDMAARLFGKVFVEPPLAALAV</sequence>
<evidence type="ECO:0000313" key="1">
    <source>
        <dbReference type="EMBL" id="KEO99104.1"/>
    </source>
</evidence>
<keyword evidence="2" id="KW-1185">Reference proteome</keyword>
<evidence type="ECO:0000313" key="2">
    <source>
        <dbReference type="Proteomes" id="UP000027866"/>
    </source>
</evidence>
<organism evidence="1 2">
    <name type="scientific">Erythrobacter litoralis</name>
    <dbReference type="NCBI Taxonomy" id="39960"/>
    <lineage>
        <taxon>Bacteria</taxon>
        <taxon>Pseudomonadati</taxon>
        <taxon>Pseudomonadota</taxon>
        <taxon>Alphaproteobacteria</taxon>
        <taxon>Sphingomonadales</taxon>
        <taxon>Erythrobacteraceae</taxon>
        <taxon>Erythrobacter/Porphyrobacter group</taxon>
        <taxon>Erythrobacter</taxon>
    </lineage>
</organism>
<dbReference type="Proteomes" id="UP000027866">
    <property type="component" value="Unassembled WGS sequence"/>
</dbReference>
<dbReference type="SUPFAM" id="SSF56801">
    <property type="entry name" value="Acetyl-CoA synthetase-like"/>
    <property type="match status" value="1"/>
</dbReference>
<accession>A0A074N0E2</accession>
<dbReference type="InterPro" id="IPR042099">
    <property type="entry name" value="ANL_N_sf"/>
</dbReference>
<dbReference type="AlphaFoldDB" id="A0A074N0E2"/>
<dbReference type="KEGG" id="elq:Ga0102493_113137"/>
<gene>
    <name evidence="1" type="ORF">EH32_04595</name>
</gene>
<dbReference type="RefSeq" id="WP_034900576.1">
    <property type="nucleotide sequence ID" value="NZ_CP017057.1"/>
</dbReference>
<proteinExistence type="predicted"/>